<keyword evidence="2" id="KW-0732">Signal</keyword>
<reference evidence="4 5" key="1">
    <citation type="submission" date="2019-03" db="EMBL/GenBank/DDBJ databases">
        <title>Rhizobium sp. nov., an bacterium isolated from biocrust in Mu Us Desert.</title>
        <authorList>
            <person name="Lixiong L."/>
        </authorList>
    </citation>
    <scope>NUCLEOTIDE SEQUENCE [LARGE SCALE GENOMIC DNA]</scope>
    <source>
        <strain evidence="4 5">SPY-1</strain>
    </source>
</reference>
<evidence type="ECO:0000256" key="1">
    <source>
        <dbReference type="SAM" id="Phobius"/>
    </source>
</evidence>
<keyword evidence="1" id="KW-0812">Transmembrane</keyword>
<proteinExistence type="predicted"/>
<feature type="transmembrane region" description="Helical" evidence="1">
    <location>
        <begin position="322"/>
        <end position="344"/>
    </location>
</feature>
<organism evidence="4 5">
    <name type="scientific">Rhizobium deserti</name>
    <dbReference type="NCBI Taxonomy" id="2547961"/>
    <lineage>
        <taxon>Bacteria</taxon>
        <taxon>Pseudomonadati</taxon>
        <taxon>Pseudomonadota</taxon>
        <taxon>Alphaproteobacteria</taxon>
        <taxon>Hyphomicrobiales</taxon>
        <taxon>Rhizobiaceae</taxon>
        <taxon>Rhizobium/Agrobacterium group</taxon>
        <taxon>Rhizobium</taxon>
    </lineage>
</organism>
<evidence type="ECO:0000256" key="2">
    <source>
        <dbReference type="SAM" id="SignalP"/>
    </source>
</evidence>
<dbReference type="EMBL" id="SMTL01000001">
    <property type="protein sequence ID" value="TDK39620.1"/>
    <property type="molecule type" value="Genomic_DNA"/>
</dbReference>
<dbReference type="AlphaFoldDB" id="A0A4V3APY5"/>
<sequence length="487" mass="52991">MFFRQSDKGVPSAGRASLALLCTLAPSAASAHVKWFEAYEVSAKPVPITTTLGLPYFWLALLLVLGFFLVATLLEQRRPGQLVLEGLDTATSPLRRHADPFLLSVMAAFFVALFAVGGTYLTPDLKTKSELVPWAQIVIALLIPMRRTRPLAALAIVVLWLFTLGAYDLFHLFDYLALGLGLAGYLLLSGMPDGKWHDRRFAVLRWGIALALTWSSMEKFMYPQWFMPLLEEKPFLAFGIPFGPYTTMAGVADFTLGFGLLWTPLVRRLSAFALFALMFAAVYPFGRVDLIGHATILASLLVVLADPLRNSALEISPQGRSATLYVPAGLAAGLAVTMVSYAGLHNIIYERASGQIAALLRPESSVVNTNTGAAPGAFWRGNEHYHGDAEANRAPGAGAAAAMMAQMHAMHEAANRVNVTGDVNRDFVALMVPHHQAAIDMARTYLESGNDPELRQLAEHIVSEQQAELTQMEALARAHSSNVSMSH</sequence>
<dbReference type="RefSeq" id="WP_133315065.1">
    <property type="nucleotide sequence ID" value="NZ_SMTL01000001.1"/>
</dbReference>
<accession>A0A4V3APY5</accession>
<dbReference type="PANTHER" id="PTHR36933">
    <property type="entry name" value="SLL0788 PROTEIN"/>
    <property type="match status" value="1"/>
</dbReference>
<feature type="transmembrane region" description="Helical" evidence="1">
    <location>
        <begin position="151"/>
        <end position="167"/>
    </location>
</feature>
<feature type="transmembrane region" description="Helical" evidence="1">
    <location>
        <begin position="269"/>
        <end position="285"/>
    </location>
</feature>
<feature type="transmembrane region" description="Helical" evidence="1">
    <location>
        <begin position="242"/>
        <end position="262"/>
    </location>
</feature>
<keyword evidence="1" id="KW-1133">Transmembrane helix</keyword>
<dbReference type="Gene3D" id="1.20.1260.10">
    <property type="match status" value="1"/>
</dbReference>
<keyword evidence="5" id="KW-1185">Reference proteome</keyword>
<dbReference type="InterPro" id="IPR005183">
    <property type="entry name" value="DUF305_CopM-like"/>
</dbReference>
<gene>
    <name evidence="4" type="ORF">E2F50_05805</name>
</gene>
<dbReference type="Proteomes" id="UP000295238">
    <property type="component" value="Unassembled WGS sequence"/>
</dbReference>
<dbReference type="Pfam" id="PF03713">
    <property type="entry name" value="DUF305"/>
    <property type="match status" value="1"/>
</dbReference>
<feature type="transmembrane region" description="Helical" evidence="1">
    <location>
        <begin position="173"/>
        <end position="191"/>
    </location>
</feature>
<feature type="transmembrane region" description="Helical" evidence="1">
    <location>
        <begin position="101"/>
        <end position="121"/>
    </location>
</feature>
<name>A0A4V3APY5_9HYPH</name>
<evidence type="ECO:0000259" key="3">
    <source>
        <dbReference type="Pfam" id="PF03713"/>
    </source>
</evidence>
<dbReference type="InterPro" id="IPR012347">
    <property type="entry name" value="Ferritin-like"/>
</dbReference>
<feature type="domain" description="DUF305" evidence="3">
    <location>
        <begin position="394"/>
        <end position="475"/>
    </location>
</feature>
<dbReference type="OrthoDB" id="517560at2"/>
<feature type="transmembrane region" description="Helical" evidence="1">
    <location>
        <begin position="203"/>
        <end position="222"/>
    </location>
</feature>
<feature type="transmembrane region" description="Helical" evidence="1">
    <location>
        <begin position="55"/>
        <end position="74"/>
    </location>
</feature>
<feature type="signal peptide" evidence="2">
    <location>
        <begin position="1"/>
        <end position="31"/>
    </location>
</feature>
<comment type="caution">
    <text evidence="4">The sequence shown here is derived from an EMBL/GenBank/DDBJ whole genome shotgun (WGS) entry which is preliminary data.</text>
</comment>
<dbReference type="PANTHER" id="PTHR36933:SF1">
    <property type="entry name" value="SLL0788 PROTEIN"/>
    <property type="match status" value="1"/>
</dbReference>
<feature type="chain" id="PRO_5020836047" evidence="2">
    <location>
        <begin position="32"/>
        <end position="487"/>
    </location>
</feature>
<keyword evidence="1" id="KW-0472">Membrane</keyword>
<evidence type="ECO:0000313" key="5">
    <source>
        <dbReference type="Proteomes" id="UP000295238"/>
    </source>
</evidence>
<protein>
    <submittedName>
        <fullName evidence="4">DUF305 domain-containing protein</fullName>
    </submittedName>
</protein>
<evidence type="ECO:0000313" key="4">
    <source>
        <dbReference type="EMBL" id="TDK39620.1"/>
    </source>
</evidence>